<evidence type="ECO:0000313" key="5">
    <source>
        <dbReference type="Proteomes" id="UP000428260"/>
    </source>
</evidence>
<evidence type="ECO:0000256" key="1">
    <source>
        <dbReference type="ARBA" id="ARBA00023239"/>
    </source>
</evidence>
<dbReference type="PRINTS" id="PR00149">
    <property type="entry name" value="FUMRATELYASE"/>
</dbReference>
<dbReference type="PROSITE" id="PS00163">
    <property type="entry name" value="FUMARATE_LYASES"/>
    <property type="match status" value="1"/>
</dbReference>
<dbReference type="FunFam" id="1.10.40.30:FF:000002">
    <property type="entry name" value="Fumarate hydratase class II"/>
    <property type="match status" value="1"/>
</dbReference>
<keyword evidence="1 4" id="KW-0456">Lyase</keyword>
<dbReference type="EC" id="4.3.1.1" evidence="4"/>
<feature type="domain" description="Fumarase C C-terminal" evidence="3">
    <location>
        <begin position="412"/>
        <end position="462"/>
    </location>
</feature>
<dbReference type="Pfam" id="PF10415">
    <property type="entry name" value="FumaraseC_C"/>
    <property type="match status" value="1"/>
</dbReference>
<dbReference type="InterPro" id="IPR051546">
    <property type="entry name" value="Aspartate_Ammonia-Lyase"/>
</dbReference>
<dbReference type="GO" id="GO:0005829">
    <property type="term" value="C:cytosol"/>
    <property type="evidence" value="ECO:0007669"/>
    <property type="project" value="TreeGrafter"/>
</dbReference>
<dbReference type="CDD" id="cd01357">
    <property type="entry name" value="Aspartase"/>
    <property type="match status" value="1"/>
</dbReference>
<evidence type="ECO:0000259" key="3">
    <source>
        <dbReference type="Pfam" id="PF10415"/>
    </source>
</evidence>
<dbReference type="InterPro" id="IPR000362">
    <property type="entry name" value="Fumarate_lyase_fam"/>
</dbReference>
<dbReference type="FunFam" id="1.10.275.10:FF:000001">
    <property type="entry name" value="Fumarate hydratase, mitochondrial"/>
    <property type="match status" value="1"/>
</dbReference>
<organism evidence="4 5">
    <name type="scientific">Maribellus comscasis</name>
    <dbReference type="NCBI Taxonomy" id="2681766"/>
    <lineage>
        <taxon>Bacteria</taxon>
        <taxon>Pseudomonadati</taxon>
        <taxon>Bacteroidota</taxon>
        <taxon>Bacteroidia</taxon>
        <taxon>Marinilabiliales</taxon>
        <taxon>Prolixibacteraceae</taxon>
        <taxon>Maribellus</taxon>
    </lineage>
</organism>
<dbReference type="Pfam" id="PF00206">
    <property type="entry name" value="Lyase_1"/>
    <property type="match status" value="1"/>
</dbReference>
<proteinExistence type="predicted"/>
<dbReference type="Proteomes" id="UP000428260">
    <property type="component" value="Chromosome"/>
</dbReference>
<dbReference type="SUPFAM" id="SSF48557">
    <property type="entry name" value="L-aspartase-like"/>
    <property type="match status" value="1"/>
</dbReference>
<dbReference type="KEGG" id="mcos:GM418_22495"/>
<dbReference type="GO" id="GO:0006531">
    <property type="term" value="P:aspartate metabolic process"/>
    <property type="evidence" value="ECO:0007669"/>
    <property type="project" value="TreeGrafter"/>
</dbReference>
<keyword evidence="5" id="KW-1185">Reference proteome</keyword>
<dbReference type="FunFam" id="1.20.200.10:FF:000001">
    <property type="entry name" value="Fumarate hydratase, mitochondrial"/>
    <property type="match status" value="1"/>
</dbReference>
<dbReference type="InterPro" id="IPR024083">
    <property type="entry name" value="Fumarase/histidase_N"/>
</dbReference>
<dbReference type="Gene3D" id="1.20.200.10">
    <property type="entry name" value="Fumarase/aspartase (Central domain)"/>
    <property type="match status" value="1"/>
</dbReference>
<dbReference type="InterPro" id="IPR008948">
    <property type="entry name" value="L-Aspartase-like"/>
</dbReference>
<name>A0A6I6JZX7_9BACT</name>
<dbReference type="Gene3D" id="1.10.40.30">
    <property type="entry name" value="Fumarase/aspartase (C-terminal domain)"/>
    <property type="match status" value="1"/>
</dbReference>
<accession>A0A6I6JZX7</accession>
<feature type="domain" description="Fumarate lyase N-terminal" evidence="2">
    <location>
        <begin position="15"/>
        <end position="345"/>
    </location>
</feature>
<dbReference type="InterPro" id="IPR018951">
    <property type="entry name" value="Fumarase_C_C"/>
</dbReference>
<evidence type="ECO:0000313" key="4">
    <source>
        <dbReference type="EMBL" id="QGY48191.1"/>
    </source>
</evidence>
<dbReference type="PANTHER" id="PTHR42696:SF2">
    <property type="entry name" value="ASPARTATE AMMONIA-LYASE"/>
    <property type="match status" value="1"/>
</dbReference>
<dbReference type="AlphaFoldDB" id="A0A6I6JZX7"/>
<dbReference type="InterPro" id="IPR022761">
    <property type="entry name" value="Fumarate_lyase_N"/>
</dbReference>
<sequence>MNMLTKFRTESDYLGEKQIPADALWGIHTARAVENFPITNRKMPSEFICAYGEVKLACTQINNELGFWESKDKASAIEKACSEMSAGLLNEHILVDVFQGGAGTSTNMNVNEVIANRALQILGEKPGDYQIISPLDDINLHQSTNDTYPTALKIAAIRLLRDLEQKVLELQEIFQQKEKEFAHIIKIGRTQLQDAVLTTLGREMSAYAEAFNRDRWRIYKCEERLRVVNLGGTAIGTGLGAPKKFIFRVVDRLRENTNIGLARSENLIDGTQNADVFVEVSGILKAHASNLFKISNDLRLLSSGPDAGLGEINLPQKQAGSSIMPGKINPVIPEAVAQVALQVAGNDQIIFQACSSGNLELNQFMPIITNALLESLLFLKNICDVFNKHCVAGITANEKVCLRNVESSTATVTALIPKIGYEKASKIAQLSKKENLSIKESVLKSGVMTPKEFEHLITPEAVCKLGN</sequence>
<dbReference type="InterPro" id="IPR020557">
    <property type="entry name" value="Fumarate_lyase_CS"/>
</dbReference>
<gene>
    <name evidence="4" type="ORF">GM418_22495</name>
</gene>
<dbReference type="PANTHER" id="PTHR42696">
    <property type="entry name" value="ASPARTATE AMMONIA-LYASE"/>
    <property type="match status" value="1"/>
</dbReference>
<reference evidence="4 5" key="1">
    <citation type="submission" date="2019-11" db="EMBL/GenBank/DDBJ databases">
        <authorList>
            <person name="Zheng R.K."/>
            <person name="Sun C.M."/>
        </authorList>
    </citation>
    <scope>NUCLEOTIDE SEQUENCE [LARGE SCALE GENOMIC DNA]</scope>
    <source>
        <strain evidence="4 5">WC007</strain>
    </source>
</reference>
<dbReference type="EMBL" id="CP046401">
    <property type="protein sequence ID" value="QGY48191.1"/>
    <property type="molecule type" value="Genomic_DNA"/>
</dbReference>
<evidence type="ECO:0000259" key="2">
    <source>
        <dbReference type="Pfam" id="PF00206"/>
    </source>
</evidence>
<dbReference type="Gene3D" id="1.10.275.10">
    <property type="entry name" value="Fumarase/aspartase (N-terminal domain)"/>
    <property type="match status" value="1"/>
</dbReference>
<protein>
    <submittedName>
        <fullName evidence="4">Aspartate ammonia-lyase</fullName>
        <ecNumber evidence="4">4.3.1.1</ecNumber>
    </submittedName>
</protein>
<dbReference type="GO" id="GO:0006099">
    <property type="term" value="P:tricarboxylic acid cycle"/>
    <property type="evidence" value="ECO:0007669"/>
    <property type="project" value="InterPro"/>
</dbReference>
<dbReference type="NCBIfam" id="NF008909">
    <property type="entry name" value="PRK12273.1"/>
    <property type="match status" value="1"/>
</dbReference>
<dbReference type="GO" id="GO:0008797">
    <property type="term" value="F:aspartate ammonia-lyase activity"/>
    <property type="evidence" value="ECO:0007669"/>
    <property type="project" value="UniProtKB-EC"/>
</dbReference>